<sequence length="587" mass="63084">MLPGALYQRLVFYDNPEGWGPPLDLAPERYRNVPYASFSRLERLGRVADFTGSGSVPMGTEGSSSWVAEEDGRDDDVNRRGRRYPRTSARDRGRQSTAAQPSPGEDESTLSMPRSGAVGARSASVDGFALVESSSRDRGGGSGAPYSFYREQRNANAAGYAGGSGHRGGVRRSTAALGRGGMVSAQAASASTGAWSTVAGGKPAGTPTGTAMSTASLGGLSTNAGGAGTPTRDERLLSPFVDAIPLLTIEGTAQWTLLAEIPFQRLAKLELAQDIGEAETLREAGAVGYYDKSCDRISCKQAKALTSFEHRKRFYPIISEDPLMQPYRVDPEVTASPAKERDAKRRILTTGTVLALLMAAPKSAYPWDLVVERKGNLLIIDKRRDSQVETLTMFETIADGGQRSSLAFAGANLLFALQQAQSNAMEAARVNHNFSQAVLRADLEPYRFAVENPFAERGEELASQGYRYRRWHLSEQTELVARCEGGCRPGDRCFGLWECSSPALIMLRALNEVPDASGRGAGSTGAVSAAGTTAGGDWRTRLDAQRGSVLATELRNHTAKLVRWTVLALVDWGRPTQVGLCLTCKRS</sequence>
<feature type="region of interest" description="Disordered" evidence="5">
    <location>
        <begin position="50"/>
        <end position="119"/>
    </location>
</feature>
<evidence type="ECO:0000256" key="4">
    <source>
        <dbReference type="ARBA" id="ARBA00022917"/>
    </source>
</evidence>
<dbReference type="GO" id="GO:0003743">
    <property type="term" value="F:translation initiation factor activity"/>
    <property type="evidence" value="ECO:0007669"/>
    <property type="project" value="UniProtKB-KW"/>
</dbReference>
<accession>A0A7J7IN12</accession>
<dbReference type="Proteomes" id="UP000530660">
    <property type="component" value="Unassembled WGS sequence"/>
</dbReference>
<reference evidence="6 7" key="1">
    <citation type="journal article" date="2020" name="J. Phycol.">
        <title>Comparative genome analysis reveals Cyanidiococcus gen. nov., a new extremophilic red algal genus sister to Cyanidioschyzon (Cyanidioschyzonaceae, Rhodophyta).</title>
        <authorList>
            <person name="Liu S.-L."/>
            <person name="Chiang Y.-R."/>
            <person name="Yoon H.S."/>
            <person name="Fu H.-Y."/>
        </authorList>
    </citation>
    <scope>NUCLEOTIDE SEQUENCE [LARGE SCALE GENOMIC DNA]</scope>
    <source>
        <strain evidence="6 7">THAL066</strain>
    </source>
</reference>
<dbReference type="GO" id="GO:0003723">
    <property type="term" value="F:RNA binding"/>
    <property type="evidence" value="ECO:0007669"/>
    <property type="project" value="UniProtKB-KW"/>
</dbReference>
<dbReference type="OrthoDB" id="16538at2759"/>
<evidence type="ECO:0000313" key="7">
    <source>
        <dbReference type="Proteomes" id="UP000530660"/>
    </source>
</evidence>
<keyword evidence="3" id="KW-0694">RNA-binding</keyword>
<feature type="compositionally biased region" description="Polar residues" evidence="5">
    <location>
        <begin position="212"/>
        <end position="224"/>
    </location>
</feature>
<evidence type="ECO:0000256" key="3">
    <source>
        <dbReference type="ARBA" id="ARBA00022884"/>
    </source>
</evidence>
<dbReference type="InterPro" id="IPR007783">
    <property type="entry name" value="eIF3d"/>
</dbReference>
<dbReference type="Pfam" id="PF05091">
    <property type="entry name" value="eIF-3_zeta"/>
    <property type="match status" value="2"/>
</dbReference>
<name>A0A7J7IN12_9RHOD</name>
<dbReference type="GO" id="GO:0005852">
    <property type="term" value="C:eukaryotic translation initiation factor 3 complex"/>
    <property type="evidence" value="ECO:0007669"/>
    <property type="project" value="InterPro"/>
</dbReference>
<dbReference type="PANTHER" id="PTHR12399:SF0">
    <property type="entry name" value="EUKARYOTIC TRANSLATION INITIATION FACTOR 3 SUBUNIT D"/>
    <property type="match status" value="1"/>
</dbReference>
<keyword evidence="7" id="KW-1185">Reference proteome</keyword>
<evidence type="ECO:0000256" key="2">
    <source>
        <dbReference type="ARBA" id="ARBA00022540"/>
    </source>
</evidence>
<dbReference type="PANTHER" id="PTHR12399">
    <property type="entry name" value="EUKARYOTIC TRANSLATION INITIATION FACTOR 3 SUBUNIT 7"/>
    <property type="match status" value="1"/>
</dbReference>
<gene>
    <name evidence="6" type="primary">EIF3D</name>
    <name evidence="6" type="ORF">F1559_001595</name>
</gene>
<dbReference type="PIRSF" id="PIRSF016281">
    <property type="entry name" value="EIF-3_zeta"/>
    <property type="match status" value="1"/>
</dbReference>
<keyword evidence="2 6" id="KW-0396">Initiation factor</keyword>
<evidence type="ECO:0000256" key="1">
    <source>
        <dbReference type="ARBA" id="ARBA00022490"/>
    </source>
</evidence>
<organism evidence="6 7">
    <name type="scientific">Cyanidiococcus yangmingshanensis</name>
    <dbReference type="NCBI Taxonomy" id="2690220"/>
    <lineage>
        <taxon>Eukaryota</taxon>
        <taxon>Rhodophyta</taxon>
        <taxon>Bangiophyceae</taxon>
        <taxon>Cyanidiales</taxon>
        <taxon>Cyanidiaceae</taxon>
        <taxon>Cyanidiococcus</taxon>
    </lineage>
</organism>
<evidence type="ECO:0000313" key="6">
    <source>
        <dbReference type="EMBL" id="KAF6004099.1"/>
    </source>
</evidence>
<evidence type="ECO:0000256" key="5">
    <source>
        <dbReference type="SAM" id="MobiDB-lite"/>
    </source>
</evidence>
<dbReference type="AlphaFoldDB" id="A0A7J7IN12"/>
<keyword evidence="4" id="KW-0648">Protein biosynthesis</keyword>
<comment type="caution">
    <text evidence="6">The sequence shown here is derived from an EMBL/GenBank/DDBJ whole genome shotgun (WGS) entry which is preliminary data.</text>
</comment>
<keyword evidence="1" id="KW-0963">Cytoplasm</keyword>
<proteinExistence type="predicted"/>
<dbReference type="EMBL" id="VWRR01000004">
    <property type="protein sequence ID" value="KAF6004099.1"/>
    <property type="molecule type" value="Genomic_DNA"/>
</dbReference>
<feature type="region of interest" description="Disordered" evidence="5">
    <location>
        <begin position="205"/>
        <end position="231"/>
    </location>
</feature>
<protein>
    <submittedName>
        <fullName evidence="6">Eukaryotic translation initiation factor 3 subunit D</fullName>
    </submittedName>
</protein>